<evidence type="ECO:0000256" key="1">
    <source>
        <dbReference type="SAM" id="Phobius"/>
    </source>
</evidence>
<evidence type="ECO:0000313" key="3">
    <source>
        <dbReference type="Proteomes" id="UP001596392"/>
    </source>
</evidence>
<dbReference type="RefSeq" id="WP_376809505.1">
    <property type="nucleotide sequence ID" value="NZ_JBHTAC010000043.1"/>
</dbReference>
<accession>A0ABW2H3E3</accession>
<keyword evidence="3" id="KW-1185">Reference proteome</keyword>
<feature type="transmembrane region" description="Helical" evidence="1">
    <location>
        <begin position="97"/>
        <end position="115"/>
    </location>
</feature>
<comment type="caution">
    <text evidence="2">The sequence shown here is derived from an EMBL/GenBank/DDBJ whole genome shotgun (WGS) entry which is preliminary data.</text>
</comment>
<name>A0ABW2H3E3_9ACTN</name>
<feature type="transmembrane region" description="Helical" evidence="1">
    <location>
        <begin position="127"/>
        <end position="145"/>
    </location>
</feature>
<feature type="transmembrane region" description="Helical" evidence="1">
    <location>
        <begin position="64"/>
        <end position="85"/>
    </location>
</feature>
<feature type="transmembrane region" description="Helical" evidence="1">
    <location>
        <begin position="15"/>
        <end position="32"/>
    </location>
</feature>
<proteinExistence type="predicted"/>
<feature type="transmembrane region" description="Helical" evidence="1">
    <location>
        <begin position="38"/>
        <end position="57"/>
    </location>
</feature>
<evidence type="ECO:0000313" key="2">
    <source>
        <dbReference type="EMBL" id="MFC7246710.1"/>
    </source>
</evidence>
<keyword evidence="1" id="KW-0472">Membrane</keyword>
<dbReference type="Proteomes" id="UP001596392">
    <property type="component" value="Unassembled WGS sequence"/>
</dbReference>
<gene>
    <name evidence="2" type="ORF">ACFQO7_29875</name>
</gene>
<reference evidence="3" key="1">
    <citation type="journal article" date="2019" name="Int. J. Syst. Evol. Microbiol.">
        <title>The Global Catalogue of Microorganisms (GCM) 10K type strain sequencing project: providing services to taxonomists for standard genome sequencing and annotation.</title>
        <authorList>
            <consortium name="The Broad Institute Genomics Platform"/>
            <consortium name="The Broad Institute Genome Sequencing Center for Infectious Disease"/>
            <person name="Wu L."/>
            <person name="Ma J."/>
        </authorList>
    </citation>
    <scope>NUCLEOTIDE SEQUENCE [LARGE SCALE GENOMIC DNA]</scope>
    <source>
        <strain evidence="3">CGMCC 1.9106</strain>
    </source>
</reference>
<keyword evidence="1" id="KW-0812">Transmembrane</keyword>
<organism evidence="2 3">
    <name type="scientific">Catellatospora aurea</name>
    <dbReference type="NCBI Taxonomy" id="1337874"/>
    <lineage>
        <taxon>Bacteria</taxon>
        <taxon>Bacillati</taxon>
        <taxon>Actinomycetota</taxon>
        <taxon>Actinomycetes</taxon>
        <taxon>Micromonosporales</taxon>
        <taxon>Micromonosporaceae</taxon>
        <taxon>Catellatospora</taxon>
    </lineage>
</organism>
<sequence length="253" mass="26945">MLKTWWRPAGWRGRMAYAVPALIAVVALIGRWQLAEPWIAVVCALIVLVPMLVVVAVAATPRAAVVACAVQLTALAGCLLASHVWLSSGPLAPEVDWLLPFTALASLVPVVVMLVGRSVRGRRFESLAALGAVVLLVGCWGFVGAKLPGARMPSTRDAVPWGSGLSVARVWSENCGQNGAVCAKTVFLEGRLTVSQVREVLAGYGWTQECRPVTGILSRVGTAYQQVCLTVGEAPGGVEVLLRGEADWWREPR</sequence>
<protein>
    <submittedName>
        <fullName evidence="2">Uncharacterized protein</fullName>
    </submittedName>
</protein>
<keyword evidence="1" id="KW-1133">Transmembrane helix</keyword>
<dbReference type="EMBL" id="JBHTAC010000043">
    <property type="protein sequence ID" value="MFC7246710.1"/>
    <property type="molecule type" value="Genomic_DNA"/>
</dbReference>